<gene>
    <name evidence="1" type="ORF">HYPSUDRAFT_202574</name>
</gene>
<accession>A0A0D2NSN1</accession>
<dbReference type="AlphaFoldDB" id="A0A0D2NSN1"/>
<keyword evidence="2" id="KW-1185">Reference proteome</keyword>
<dbReference type="STRING" id="945553.A0A0D2NSN1"/>
<reference evidence="2" key="1">
    <citation type="submission" date="2014-04" db="EMBL/GenBank/DDBJ databases">
        <title>Evolutionary Origins and Diversification of the Mycorrhizal Mutualists.</title>
        <authorList>
            <consortium name="DOE Joint Genome Institute"/>
            <consortium name="Mycorrhizal Genomics Consortium"/>
            <person name="Kohler A."/>
            <person name="Kuo A."/>
            <person name="Nagy L.G."/>
            <person name="Floudas D."/>
            <person name="Copeland A."/>
            <person name="Barry K.W."/>
            <person name="Cichocki N."/>
            <person name="Veneault-Fourrey C."/>
            <person name="LaButti K."/>
            <person name="Lindquist E.A."/>
            <person name="Lipzen A."/>
            <person name="Lundell T."/>
            <person name="Morin E."/>
            <person name="Murat C."/>
            <person name="Riley R."/>
            <person name="Ohm R."/>
            <person name="Sun H."/>
            <person name="Tunlid A."/>
            <person name="Henrissat B."/>
            <person name="Grigoriev I.V."/>
            <person name="Hibbett D.S."/>
            <person name="Martin F."/>
        </authorList>
    </citation>
    <scope>NUCLEOTIDE SEQUENCE [LARGE SCALE GENOMIC DNA]</scope>
    <source>
        <strain evidence="2">FD-334 SS-4</strain>
    </source>
</reference>
<evidence type="ECO:0000313" key="2">
    <source>
        <dbReference type="Proteomes" id="UP000054270"/>
    </source>
</evidence>
<dbReference type="OrthoDB" id="5581181at2759"/>
<sequence length="98" mass="10759">MCIVANLVGDEDSGDIPIDESEPVHQNWRTVAAQIVSRNHLTLGLIPGQISQVISTLVSNYNSKDLFVKGLQVPPAQRLLAIGNAGDRVERERRNTEI</sequence>
<proteinExistence type="predicted"/>
<evidence type="ECO:0000313" key="1">
    <source>
        <dbReference type="EMBL" id="KJA21879.1"/>
    </source>
</evidence>
<organism evidence="1 2">
    <name type="scientific">Hypholoma sublateritium (strain FD-334 SS-4)</name>
    <dbReference type="NCBI Taxonomy" id="945553"/>
    <lineage>
        <taxon>Eukaryota</taxon>
        <taxon>Fungi</taxon>
        <taxon>Dikarya</taxon>
        <taxon>Basidiomycota</taxon>
        <taxon>Agaricomycotina</taxon>
        <taxon>Agaricomycetes</taxon>
        <taxon>Agaricomycetidae</taxon>
        <taxon>Agaricales</taxon>
        <taxon>Agaricineae</taxon>
        <taxon>Strophariaceae</taxon>
        <taxon>Hypholoma</taxon>
    </lineage>
</organism>
<name>A0A0D2NSN1_HYPSF</name>
<dbReference type="EMBL" id="KN817554">
    <property type="protein sequence ID" value="KJA21879.1"/>
    <property type="molecule type" value="Genomic_DNA"/>
</dbReference>
<protein>
    <submittedName>
        <fullName evidence="1">Uncharacterized protein</fullName>
    </submittedName>
</protein>
<dbReference type="Proteomes" id="UP000054270">
    <property type="component" value="Unassembled WGS sequence"/>
</dbReference>